<dbReference type="Pfam" id="PF03772">
    <property type="entry name" value="Competence"/>
    <property type="match status" value="1"/>
</dbReference>
<evidence type="ECO:0008006" key="11">
    <source>
        <dbReference type="Google" id="ProtNLM"/>
    </source>
</evidence>
<feature type="transmembrane region" description="Helical" evidence="6">
    <location>
        <begin position="352"/>
        <end position="369"/>
    </location>
</feature>
<dbReference type="PANTHER" id="PTHR30619:SF1">
    <property type="entry name" value="RECOMBINATION PROTEIN 2"/>
    <property type="match status" value="1"/>
</dbReference>
<dbReference type="NCBIfam" id="TIGR00360">
    <property type="entry name" value="ComEC_N-term"/>
    <property type="match status" value="1"/>
</dbReference>
<dbReference type="InterPro" id="IPR004477">
    <property type="entry name" value="ComEC_N"/>
</dbReference>
<dbReference type="Pfam" id="PF13567">
    <property type="entry name" value="DUF4131"/>
    <property type="match status" value="1"/>
</dbReference>
<gene>
    <name evidence="9" type="ORF">DDZ18_05940</name>
</gene>
<dbReference type="RefSeq" id="WP_109252464.1">
    <property type="nucleotide sequence ID" value="NZ_QEXV01000003.1"/>
</dbReference>
<dbReference type="PANTHER" id="PTHR30619">
    <property type="entry name" value="DNA INTERNALIZATION/COMPETENCE PROTEIN COMEC/REC2"/>
    <property type="match status" value="1"/>
</dbReference>
<evidence type="ECO:0000313" key="9">
    <source>
        <dbReference type="EMBL" id="PWE17233.1"/>
    </source>
</evidence>
<keyword evidence="3 6" id="KW-0812">Transmembrane</keyword>
<dbReference type="InterPro" id="IPR025405">
    <property type="entry name" value="DUF4131"/>
</dbReference>
<organism evidence="9 10">
    <name type="scientific">Marinicauda salina</name>
    <dbReference type="NCBI Taxonomy" id="2135793"/>
    <lineage>
        <taxon>Bacteria</taxon>
        <taxon>Pseudomonadati</taxon>
        <taxon>Pseudomonadota</taxon>
        <taxon>Alphaproteobacteria</taxon>
        <taxon>Maricaulales</taxon>
        <taxon>Maricaulaceae</taxon>
        <taxon>Marinicauda</taxon>
    </lineage>
</organism>
<evidence type="ECO:0000256" key="4">
    <source>
        <dbReference type="ARBA" id="ARBA00022989"/>
    </source>
</evidence>
<dbReference type="GO" id="GO:0005886">
    <property type="term" value="C:plasma membrane"/>
    <property type="evidence" value="ECO:0007669"/>
    <property type="project" value="UniProtKB-SubCell"/>
</dbReference>
<feature type="domain" description="DUF4131" evidence="8">
    <location>
        <begin position="59"/>
        <end position="202"/>
    </location>
</feature>
<evidence type="ECO:0000259" key="8">
    <source>
        <dbReference type="Pfam" id="PF13567"/>
    </source>
</evidence>
<feature type="transmembrane region" description="Helical" evidence="6">
    <location>
        <begin position="80"/>
        <end position="98"/>
    </location>
</feature>
<keyword evidence="10" id="KW-1185">Reference proteome</keyword>
<keyword evidence="5 6" id="KW-0472">Membrane</keyword>
<feature type="transmembrane region" description="Helical" evidence="6">
    <location>
        <begin position="309"/>
        <end position="331"/>
    </location>
</feature>
<accession>A0A2U2BT94</accession>
<feature type="transmembrane region" description="Helical" evidence="6">
    <location>
        <begin position="56"/>
        <end position="74"/>
    </location>
</feature>
<feature type="transmembrane region" description="Helical" evidence="6">
    <location>
        <begin position="31"/>
        <end position="49"/>
    </location>
</feature>
<dbReference type="InterPro" id="IPR052159">
    <property type="entry name" value="Competence_DNA_uptake"/>
</dbReference>
<dbReference type="AlphaFoldDB" id="A0A2U2BT94"/>
<evidence type="ECO:0000256" key="3">
    <source>
        <dbReference type="ARBA" id="ARBA00022692"/>
    </source>
</evidence>
<feature type="transmembrane region" description="Helical" evidence="6">
    <location>
        <begin position="375"/>
        <end position="394"/>
    </location>
</feature>
<evidence type="ECO:0000256" key="6">
    <source>
        <dbReference type="SAM" id="Phobius"/>
    </source>
</evidence>
<evidence type="ECO:0000256" key="5">
    <source>
        <dbReference type="ARBA" id="ARBA00023136"/>
    </source>
</evidence>
<dbReference type="OrthoDB" id="9790149at2"/>
<name>A0A2U2BT94_9PROT</name>
<feature type="domain" description="ComEC/Rec2-related protein" evidence="7">
    <location>
        <begin position="247"/>
        <end position="526"/>
    </location>
</feature>
<reference evidence="10" key="1">
    <citation type="submission" date="2018-05" db="EMBL/GenBank/DDBJ databases">
        <authorList>
            <person name="Liu B.-T."/>
        </authorList>
    </citation>
    <scope>NUCLEOTIDE SEQUENCE [LARGE SCALE GENOMIC DNA]</scope>
    <source>
        <strain evidence="10">WD6-1</strain>
    </source>
</reference>
<evidence type="ECO:0000256" key="2">
    <source>
        <dbReference type="ARBA" id="ARBA00022475"/>
    </source>
</evidence>
<feature type="transmembrane region" description="Helical" evidence="6">
    <location>
        <begin position="502"/>
        <end position="526"/>
    </location>
</feature>
<proteinExistence type="predicted"/>
<dbReference type="EMBL" id="QEXV01000003">
    <property type="protein sequence ID" value="PWE17233.1"/>
    <property type="molecule type" value="Genomic_DNA"/>
</dbReference>
<protein>
    <recommendedName>
        <fullName evidence="11">ComEC family competence protein</fullName>
    </recommendedName>
</protein>
<keyword evidence="2" id="KW-1003">Cell membrane</keyword>
<sequence length="704" mass="73328">MGIGAFQAYAKRWIAGARRGFALGPPQPSRLVLWVPVALGAGSAVYFALAAEPPTGLGTGCAVAAVAAVLAAGVMRRRAWPVFGLILFAAACAGFAIAQARTHALAPPQIASDDRARGVEGWIERVRRSGGRDRLILRVEALEGAETPPKRVRVRANLGEFRPGDRIGLRAVLSPPPPPAAPGGYDPARAAWFDRIALTGYAITRPEALPETGEDRWARRWVAWRWSLAERIAETAGPRTGGVAAALLTGERAGVAPEDAEALRKSGLGHILAISGLHMALLAGAVYFAALLALASIERFARAHDPRKPAAAIALMAAAGYLALSGAAVSTQRAFIMAAVVLVGVMLERRAFSLRSLAIAAVVVLVIAPESVVEPGFQMSFSAAAALIAVYEIWRDRRRSDRTPPGLVGRVRGAFLGIAATSLIAGAATGVIAAFHFQRVAAYGFLANLAAMPVFTFWVMPSGVAALALAPLGLEAPALTVMDYGLRVVLGVAHRAAETPGAAAAAAAPPGFVLAAYGLGFVVFVIGRGAARPVGAVAAALALGLWTVQPAPNLMVSDDGVVVGRFAGGAGWSATDLRRGRFETGVFLQRAGAGEIRPGRAPVVCDSLGCVGETAEGAVIAVTESHEALAEDCARARIVVFRGEATAWRRRRCAAILLDDAARAELGGSEIWIRDGEVIRLDSALRAQGRRPWAAGADRLWATG</sequence>
<feature type="transmembrane region" description="Helical" evidence="6">
    <location>
        <begin position="414"/>
        <end position="435"/>
    </location>
</feature>
<feature type="transmembrane region" description="Helical" evidence="6">
    <location>
        <begin position="271"/>
        <end position="297"/>
    </location>
</feature>
<keyword evidence="4 6" id="KW-1133">Transmembrane helix</keyword>
<comment type="caution">
    <text evidence="9">The sequence shown here is derived from an EMBL/GenBank/DDBJ whole genome shotgun (WGS) entry which is preliminary data.</text>
</comment>
<dbReference type="Proteomes" id="UP000245168">
    <property type="component" value="Unassembled WGS sequence"/>
</dbReference>
<evidence type="ECO:0000313" key="10">
    <source>
        <dbReference type="Proteomes" id="UP000245168"/>
    </source>
</evidence>
<evidence type="ECO:0000256" key="1">
    <source>
        <dbReference type="ARBA" id="ARBA00004651"/>
    </source>
</evidence>
<comment type="subcellular location">
    <subcellularLocation>
        <location evidence="1">Cell membrane</location>
        <topology evidence="1">Multi-pass membrane protein</topology>
    </subcellularLocation>
</comment>
<evidence type="ECO:0000259" key="7">
    <source>
        <dbReference type="Pfam" id="PF03772"/>
    </source>
</evidence>